<name>A0A291M300_9RHOB</name>
<organism evidence="1 2">
    <name type="scientific">Pacificitalea manganoxidans</name>
    <dbReference type="NCBI Taxonomy" id="1411902"/>
    <lineage>
        <taxon>Bacteria</taxon>
        <taxon>Pseudomonadati</taxon>
        <taxon>Pseudomonadota</taxon>
        <taxon>Alphaproteobacteria</taxon>
        <taxon>Rhodobacterales</taxon>
        <taxon>Paracoccaceae</taxon>
        <taxon>Pacificitalea</taxon>
    </lineage>
</organism>
<dbReference type="Proteomes" id="UP000219050">
    <property type="component" value="Chromosome"/>
</dbReference>
<reference evidence="1 2" key="1">
    <citation type="submission" date="2017-05" db="EMBL/GenBank/DDBJ databases">
        <title>Comparative genomic and metabolic analysis of manganese-oxidizing mechanisms in Celeribater manganoxidans DY25T: its adaption to the environment of polymetallic nodule.</title>
        <authorList>
            <person name="Wang X."/>
        </authorList>
    </citation>
    <scope>NUCLEOTIDE SEQUENCE [LARGE SCALE GENOMIC DNA]</scope>
    <source>
        <strain evidence="1 2">DY25</strain>
    </source>
</reference>
<evidence type="ECO:0008006" key="3">
    <source>
        <dbReference type="Google" id="ProtNLM"/>
    </source>
</evidence>
<evidence type="ECO:0000313" key="2">
    <source>
        <dbReference type="Proteomes" id="UP000219050"/>
    </source>
</evidence>
<dbReference type="OrthoDB" id="9810080at2"/>
<protein>
    <recommendedName>
        <fullName evidence="3">Uracil-DNA glycosylase-like domain-containing protein</fullName>
    </recommendedName>
</protein>
<proteinExistence type="predicted"/>
<gene>
    <name evidence="1" type="ORF">CBW24_08710</name>
</gene>
<dbReference type="KEGG" id="cmag:CBW24_08710"/>
<dbReference type="EMBL" id="CP021404">
    <property type="protein sequence ID" value="ATI43373.1"/>
    <property type="molecule type" value="Genomic_DNA"/>
</dbReference>
<evidence type="ECO:0000313" key="1">
    <source>
        <dbReference type="EMBL" id="ATI43373.1"/>
    </source>
</evidence>
<accession>A0A291M300</accession>
<keyword evidence="2" id="KW-1185">Reference proteome</keyword>
<sequence>MVTDGAANADLYAQSDIRILLVLKEVNDPGGGGWDLRKFIRDGGRSQTWNNVSRWVRGIRAMPRDLTWDELEPVSTDDRRDLLASIAAINLKKEPGGHTSVAAEIADAASLRGSLLRRQFSIYRPDLVICCGTAGWAVSALLDEPPAQWQRTTRGVRYCRAGEDATVIDFSHPEARCPNPFIVYGLLDAVRELGISKRRH</sequence>
<dbReference type="AlphaFoldDB" id="A0A291M300"/>